<name>A0ABN9WN93_9DINO</name>
<accession>A0ABN9WN93</accession>
<dbReference type="EMBL" id="CAUYUJ010018811">
    <property type="protein sequence ID" value="CAK0886488.1"/>
    <property type="molecule type" value="Genomic_DNA"/>
</dbReference>
<comment type="caution">
    <text evidence="1">The sequence shown here is derived from an EMBL/GenBank/DDBJ whole genome shotgun (WGS) entry which is preliminary data.</text>
</comment>
<organism evidence="1 2">
    <name type="scientific">Prorocentrum cordatum</name>
    <dbReference type="NCBI Taxonomy" id="2364126"/>
    <lineage>
        <taxon>Eukaryota</taxon>
        <taxon>Sar</taxon>
        <taxon>Alveolata</taxon>
        <taxon>Dinophyceae</taxon>
        <taxon>Prorocentrales</taxon>
        <taxon>Prorocentraceae</taxon>
        <taxon>Prorocentrum</taxon>
    </lineage>
</organism>
<reference evidence="1" key="1">
    <citation type="submission" date="2023-10" db="EMBL/GenBank/DDBJ databases">
        <authorList>
            <person name="Chen Y."/>
            <person name="Shah S."/>
            <person name="Dougan E. K."/>
            <person name="Thang M."/>
            <person name="Chan C."/>
        </authorList>
    </citation>
    <scope>NUCLEOTIDE SEQUENCE [LARGE SCALE GENOMIC DNA]</scope>
</reference>
<gene>
    <name evidence="1" type="ORF">PCOR1329_LOCUS67819</name>
</gene>
<evidence type="ECO:0008006" key="3">
    <source>
        <dbReference type="Google" id="ProtNLM"/>
    </source>
</evidence>
<keyword evidence="2" id="KW-1185">Reference proteome</keyword>
<protein>
    <recommendedName>
        <fullName evidence="3">Secreted protein</fullName>
    </recommendedName>
</protein>
<dbReference type="Proteomes" id="UP001189429">
    <property type="component" value="Unassembled WGS sequence"/>
</dbReference>
<evidence type="ECO:0000313" key="1">
    <source>
        <dbReference type="EMBL" id="CAK0886488.1"/>
    </source>
</evidence>
<proteinExistence type="predicted"/>
<evidence type="ECO:0000313" key="2">
    <source>
        <dbReference type="Proteomes" id="UP001189429"/>
    </source>
</evidence>
<sequence>MRSCIILSILFSWIQALKFATLHFLTLCRLLLTQVFGKRICMMRRHEEAPRVPVTRRRLGYRRVVKITVHLLPGSVQMSCRAIDLSVELPGTGPVPMTMQLLFGGNSNGSRKRSFGLGSRRPTHANFEWEFRVPRRRRVLRRMLAVGKARGTAETGGGQGRRLRQF</sequence>